<protein>
    <recommendedName>
        <fullName evidence="3">Helix-turn-helix domain-containing protein</fullName>
    </recommendedName>
</protein>
<dbReference type="EMBL" id="CP076724">
    <property type="protein sequence ID" value="QWV99434.1"/>
    <property type="molecule type" value="Genomic_DNA"/>
</dbReference>
<evidence type="ECO:0008006" key="3">
    <source>
        <dbReference type="Google" id="ProtNLM"/>
    </source>
</evidence>
<evidence type="ECO:0000313" key="1">
    <source>
        <dbReference type="EMBL" id="QWV99434.1"/>
    </source>
</evidence>
<dbReference type="Proteomes" id="UP000683493">
    <property type="component" value="Chromosome"/>
</dbReference>
<organism evidence="1 2">
    <name type="scientific">Geomonas diazotrophica</name>
    <dbReference type="NCBI Taxonomy" id="2843197"/>
    <lineage>
        <taxon>Bacteria</taxon>
        <taxon>Pseudomonadati</taxon>
        <taxon>Thermodesulfobacteriota</taxon>
        <taxon>Desulfuromonadia</taxon>
        <taxon>Geobacterales</taxon>
        <taxon>Geobacteraceae</taxon>
        <taxon>Geomonas</taxon>
    </lineage>
</organism>
<evidence type="ECO:0000313" key="2">
    <source>
        <dbReference type="Proteomes" id="UP000683493"/>
    </source>
</evidence>
<name>A0ABX8JP29_9BACT</name>
<sequence length="82" mass="8994">MTEIIDGIAHVTAAEAAIELSTTETRVLMLLKQKTLQGTLSDQGWFITKASLDRYDRDGEPAQHSPVCRSTCTASRCGCHQE</sequence>
<reference evidence="1 2" key="1">
    <citation type="submission" date="2021-06" db="EMBL/GenBank/DDBJ databases">
        <title>Gemonas diversity in paddy soil.</title>
        <authorList>
            <person name="Liu G."/>
        </authorList>
    </citation>
    <scope>NUCLEOTIDE SEQUENCE [LARGE SCALE GENOMIC DNA]</scope>
    <source>
        <strain evidence="1 2">RG29</strain>
    </source>
</reference>
<proteinExistence type="predicted"/>
<keyword evidence="2" id="KW-1185">Reference proteome</keyword>
<gene>
    <name evidence="1" type="ORF">KP005_09210</name>
</gene>
<accession>A0ABX8JP29</accession>